<evidence type="ECO:0000256" key="6">
    <source>
        <dbReference type="SAM" id="MobiDB-lite"/>
    </source>
</evidence>
<reference evidence="12" key="1">
    <citation type="submission" date="2025-08" db="UniProtKB">
        <authorList>
            <consortium name="RefSeq"/>
        </authorList>
    </citation>
    <scope>IDENTIFICATION</scope>
    <source>
        <tissue evidence="12">Whole sample</tissue>
    </source>
</reference>
<dbReference type="InterPro" id="IPR013783">
    <property type="entry name" value="Ig-like_fold"/>
</dbReference>
<dbReference type="PANTHER" id="PTHR11640">
    <property type="entry name" value="NEPHRIN"/>
    <property type="match status" value="1"/>
</dbReference>
<feature type="signal peptide" evidence="8">
    <location>
        <begin position="1"/>
        <end position="20"/>
    </location>
</feature>
<name>A0A8B8BT02_CRAVI</name>
<evidence type="ECO:0000256" key="8">
    <source>
        <dbReference type="SAM" id="SignalP"/>
    </source>
</evidence>
<keyword evidence="8" id="KW-0732">Signal</keyword>
<feature type="chain" id="PRO_5034597838" evidence="8">
    <location>
        <begin position="21"/>
        <end position="887"/>
    </location>
</feature>
<dbReference type="Pfam" id="PF13927">
    <property type="entry name" value="Ig_3"/>
    <property type="match status" value="1"/>
</dbReference>
<evidence type="ECO:0000256" key="5">
    <source>
        <dbReference type="ARBA" id="ARBA00023319"/>
    </source>
</evidence>
<evidence type="ECO:0000256" key="7">
    <source>
        <dbReference type="SAM" id="Phobius"/>
    </source>
</evidence>
<dbReference type="GO" id="GO:0050839">
    <property type="term" value="F:cell adhesion molecule binding"/>
    <property type="evidence" value="ECO:0007669"/>
    <property type="project" value="TreeGrafter"/>
</dbReference>
<feature type="domain" description="Ig-like" evidence="9">
    <location>
        <begin position="200"/>
        <end position="292"/>
    </location>
</feature>
<evidence type="ECO:0000313" key="11">
    <source>
        <dbReference type="Proteomes" id="UP000694844"/>
    </source>
</evidence>
<dbReference type="InterPro" id="IPR003961">
    <property type="entry name" value="FN3_dom"/>
</dbReference>
<feature type="region of interest" description="Disordered" evidence="6">
    <location>
        <begin position="773"/>
        <end position="827"/>
    </location>
</feature>
<keyword evidence="3" id="KW-1015">Disulfide bond</keyword>
<accession>A0A8B8BT02</accession>
<comment type="subcellular location">
    <subcellularLocation>
        <location evidence="1">Membrane</location>
        <topology evidence="1">Single-pass type I membrane protein</topology>
    </subcellularLocation>
</comment>
<feature type="domain" description="Ig-like" evidence="9">
    <location>
        <begin position="398"/>
        <end position="481"/>
    </location>
</feature>
<dbReference type="PANTHER" id="PTHR11640:SF31">
    <property type="entry name" value="IRREGULAR CHIASM C-ROUGHEST PROTEIN-RELATED"/>
    <property type="match status" value="1"/>
</dbReference>
<dbReference type="InterPro" id="IPR036179">
    <property type="entry name" value="Ig-like_dom_sf"/>
</dbReference>
<dbReference type="KEGG" id="cvn:111112891"/>
<feature type="transmembrane region" description="Helical" evidence="7">
    <location>
        <begin position="703"/>
        <end position="728"/>
    </location>
</feature>
<dbReference type="InterPro" id="IPR007110">
    <property type="entry name" value="Ig-like_dom"/>
</dbReference>
<keyword evidence="7" id="KW-0812">Transmembrane</keyword>
<dbReference type="InterPro" id="IPR051275">
    <property type="entry name" value="Cell_adhesion_signaling"/>
</dbReference>
<dbReference type="Proteomes" id="UP000694844">
    <property type="component" value="Chromosome 9"/>
</dbReference>
<dbReference type="PROSITE" id="PS50853">
    <property type="entry name" value="FN3"/>
    <property type="match status" value="1"/>
</dbReference>
<gene>
    <name evidence="12" type="primary">LOC111112891</name>
</gene>
<evidence type="ECO:0000256" key="1">
    <source>
        <dbReference type="ARBA" id="ARBA00004479"/>
    </source>
</evidence>
<dbReference type="SUPFAM" id="SSF48726">
    <property type="entry name" value="Immunoglobulin"/>
    <property type="match status" value="1"/>
</dbReference>
<dbReference type="GO" id="GO:0005886">
    <property type="term" value="C:plasma membrane"/>
    <property type="evidence" value="ECO:0007669"/>
    <property type="project" value="TreeGrafter"/>
</dbReference>
<evidence type="ECO:0000256" key="2">
    <source>
        <dbReference type="ARBA" id="ARBA00023136"/>
    </source>
</evidence>
<sequence length="887" mass="98626">MERVMFTCFVVCGLLSTAQGGPLDISTKFMDGNVIFSWEGDPAQLYYVLITRDGVPDRKWNDTTGIQYTVKDALLYDSIRIRVDVPGGTTNNMTYKVSKIESNVGESVNISWTAPFFPQAGIYYVYHTGNVNRSIIEVTSGGATFNKNKYEYYSQPFNSTNINFNVRDITRDDAGYYNGGVSPAAAWSGGGVVLIVHDKPSKPNIQGNINIMVGNSSELTCSSNSTTAPDYYARLRALSPLSYKWYVNNTQLDRETRETLRLRVTRNHKYNQYSCTARDKLESDRSDHVIINPLYTPDNLTILPQPLLNLNDKLAVKEGETIGPYTCTADCNPPCDISWKYKDSTSVGFFDVASNGSLDTHIVNRSIAVFRCIAKYSPDKDFKQIESIKLDVLYLDEPLVSINGSSYSNQAVQAQERTSLQISCNVSGNPKPSIRLRRSGSTDILNETSRSEVLNHSITRLQCSDTGNYTCSGDSEESMFSSKQKVFGVNVNCKPRFDSMGDFKRNYGSKSGGNVNVPVAVPLIANPPPKASDITWSGPTGQLTISSTVSQESAIYKHVVRSSIPVQDPTYFGNYTMKFNREPIVTIIISAEDIPQPPMNFTAYSYAPGFINLTWLSGFNGGPKQHFLLFRKKGSTWESVANLTDPGEGRMGHFDPGPLSEGQIYWFRLNSCNRINCSVQSTDVQITVSAREPLGQSSDNSTFILIGVLIGVVIIILVVAAIVARLFLRKKKTEKRRESVQVMVDDTTQPDVVLYAAVDKSFLEKKRNKADVVTHDENKDKRVEEKGNLIPNPNAATKGKRKKKDMKKTAPEVDDSQTEAMYGNTTTRQLNQDGLIYIDVDFGNKAETLDPSGKPKIHGDEERTEYTFVDFSKKAPPIQESPEDDDK</sequence>
<dbReference type="AlphaFoldDB" id="A0A8B8BT02"/>
<evidence type="ECO:0000256" key="4">
    <source>
        <dbReference type="ARBA" id="ARBA00023180"/>
    </source>
</evidence>
<keyword evidence="4" id="KW-0325">Glycoprotein</keyword>
<dbReference type="RefSeq" id="XP_022306463.1">
    <property type="nucleotide sequence ID" value="XM_022450755.1"/>
</dbReference>
<feature type="domain" description="Fibronectin type-III" evidence="10">
    <location>
        <begin position="597"/>
        <end position="693"/>
    </location>
</feature>
<organism evidence="11 12">
    <name type="scientific">Crassostrea virginica</name>
    <name type="common">Eastern oyster</name>
    <dbReference type="NCBI Taxonomy" id="6565"/>
    <lineage>
        <taxon>Eukaryota</taxon>
        <taxon>Metazoa</taxon>
        <taxon>Spiralia</taxon>
        <taxon>Lophotrochozoa</taxon>
        <taxon>Mollusca</taxon>
        <taxon>Bivalvia</taxon>
        <taxon>Autobranchia</taxon>
        <taxon>Pteriomorphia</taxon>
        <taxon>Ostreida</taxon>
        <taxon>Ostreoidea</taxon>
        <taxon>Ostreidae</taxon>
        <taxon>Crassostrea</taxon>
    </lineage>
</organism>
<dbReference type="InterPro" id="IPR036116">
    <property type="entry name" value="FN3_sf"/>
</dbReference>
<dbReference type="InterPro" id="IPR003599">
    <property type="entry name" value="Ig_sub"/>
</dbReference>
<feature type="region of interest" description="Disordered" evidence="6">
    <location>
        <begin position="845"/>
        <end position="865"/>
    </location>
</feature>
<proteinExistence type="predicted"/>
<feature type="domain" description="Ig-like" evidence="9">
    <location>
        <begin position="304"/>
        <end position="383"/>
    </location>
</feature>
<keyword evidence="11" id="KW-1185">Reference proteome</keyword>
<dbReference type="SUPFAM" id="SSF49265">
    <property type="entry name" value="Fibronectin type III"/>
    <property type="match status" value="1"/>
</dbReference>
<feature type="compositionally biased region" description="Basic and acidic residues" evidence="6">
    <location>
        <begin position="773"/>
        <end position="787"/>
    </location>
</feature>
<dbReference type="SMART" id="SM00409">
    <property type="entry name" value="IG"/>
    <property type="match status" value="4"/>
</dbReference>
<evidence type="ECO:0000259" key="10">
    <source>
        <dbReference type="PROSITE" id="PS50853"/>
    </source>
</evidence>
<evidence type="ECO:0000259" key="9">
    <source>
        <dbReference type="PROSITE" id="PS50835"/>
    </source>
</evidence>
<evidence type="ECO:0000256" key="3">
    <source>
        <dbReference type="ARBA" id="ARBA00023157"/>
    </source>
</evidence>
<dbReference type="GeneID" id="111112891"/>
<keyword evidence="5" id="KW-0393">Immunoglobulin domain</keyword>
<dbReference type="PROSITE" id="PS50835">
    <property type="entry name" value="IG_LIKE"/>
    <property type="match status" value="3"/>
</dbReference>
<evidence type="ECO:0000313" key="12">
    <source>
        <dbReference type="RefSeq" id="XP_022306463.1"/>
    </source>
</evidence>
<protein>
    <submittedName>
        <fullName evidence="12">Uncharacterized protein LOC111112891 isoform X1</fullName>
    </submittedName>
</protein>
<keyword evidence="2 7" id="KW-0472">Membrane</keyword>
<dbReference type="GO" id="GO:0098609">
    <property type="term" value="P:cell-cell adhesion"/>
    <property type="evidence" value="ECO:0007669"/>
    <property type="project" value="TreeGrafter"/>
</dbReference>
<dbReference type="GO" id="GO:0005911">
    <property type="term" value="C:cell-cell junction"/>
    <property type="evidence" value="ECO:0007669"/>
    <property type="project" value="TreeGrafter"/>
</dbReference>
<dbReference type="OrthoDB" id="6127268at2759"/>
<keyword evidence="7" id="KW-1133">Transmembrane helix</keyword>
<dbReference type="Gene3D" id="2.60.40.10">
    <property type="entry name" value="Immunoglobulins"/>
    <property type="match status" value="3"/>
</dbReference>